<dbReference type="Proteomes" id="UP000776700">
    <property type="component" value="Unassembled WGS sequence"/>
</dbReference>
<name>A0A921N1A4_9FIRM</name>
<comment type="caution">
    <text evidence="1">The sequence shown here is derived from an EMBL/GenBank/DDBJ whole genome shotgun (WGS) entry which is preliminary data.</text>
</comment>
<gene>
    <name evidence="1" type="ORF">K8V90_07675</name>
</gene>
<accession>A0A921N1A4</accession>
<protein>
    <submittedName>
        <fullName evidence="1">Uncharacterized protein</fullName>
    </submittedName>
</protein>
<evidence type="ECO:0000313" key="1">
    <source>
        <dbReference type="EMBL" id="HJG96961.1"/>
    </source>
</evidence>
<evidence type="ECO:0000313" key="2">
    <source>
        <dbReference type="Proteomes" id="UP000776700"/>
    </source>
</evidence>
<organism evidence="1 2">
    <name type="scientific">Romboutsia timonensis</name>
    <dbReference type="NCBI Taxonomy" id="1776391"/>
    <lineage>
        <taxon>Bacteria</taxon>
        <taxon>Bacillati</taxon>
        <taxon>Bacillota</taxon>
        <taxon>Clostridia</taxon>
        <taxon>Peptostreptococcales</taxon>
        <taxon>Peptostreptococcaceae</taxon>
        <taxon>Romboutsia</taxon>
    </lineage>
</organism>
<reference evidence="1" key="1">
    <citation type="journal article" date="2021" name="PeerJ">
        <title>Extensive microbial diversity within the chicken gut microbiome revealed by metagenomics and culture.</title>
        <authorList>
            <person name="Gilroy R."/>
            <person name="Ravi A."/>
            <person name="Getino M."/>
            <person name="Pursley I."/>
            <person name="Horton D.L."/>
            <person name="Alikhan N.F."/>
            <person name="Baker D."/>
            <person name="Gharbi K."/>
            <person name="Hall N."/>
            <person name="Watson M."/>
            <person name="Adriaenssens E.M."/>
            <person name="Foster-Nyarko E."/>
            <person name="Jarju S."/>
            <person name="Secka A."/>
            <person name="Antonio M."/>
            <person name="Oren A."/>
            <person name="Chaudhuri R.R."/>
            <person name="La Ragione R."/>
            <person name="Hildebrand F."/>
            <person name="Pallen M.J."/>
        </authorList>
    </citation>
    <scope>NUCLEOTIDE SEQUENCE</scope>
    <source>
        <strain evidence="1">1277</strain>
    </source>
</reference>
<reference evidence="1" key="2">
    <citation type="submission" date="2021-09" db="EMBL/GenBank/DDBJ databases">
        <authorList>
            <person name="Gilroy R."/>
        </authorList>
    </citation>
    <scope>NUCLEOTIDE SEQUENCE</scope>
    <source>
        <strain evidence="1">1277</strain>
    </source>
</reference>
<dbReference type="AlphaFoldDB" id="A0A921N1A4"/>
<dbReference type="EMBL" id="DYUB01000238">
    <property type="protein sequence ID" value="HJG96961.1"/>
    <property type="molecule type" value="Genomic_DNA"/>
</dbReference>
<feature type="non-terminal residue" evidence="1">
    <location>
        <position position="1"/>
    </location>
</feature>
<sequence length="158" mass="18459">YKLGIPIDKKPKELAIYLAKMKAVNDIVYYYSNKNFRIENKKENKRYYYSLGNSFDIVETVYKNFGFKGLNTLLINHHMNKYKAYTLFSNYTGPKRTALAVAFIDKNNNTIAPSFEDNFLPDILLMSNGQRIEDKEEMREIIIELTKEKLMTKGEAVC</sequence>
<proteinExistence type="predicted"/>